<dbReference type="InterPro" id="IPR006527">
    <property type="entry name" value="F-box-assoc_dom_typ1"/>
</dbReference>
<dbReference type="InterPro" id="IPR017451">
    <property type="entry name" value="F-box-assoc_interact_dom"/>
</dbReference>
<sequence length="798" mass="91020">MLRQGVMVSKNDETLILYGLKEKNFKDVDIHGIPDDHLAKVSLAFIDTQRFLLYAPLPNAHQVFDEITLSPSNLILADHPNRWMWVYASCNGLLLKFVLNPITREITEVPGSPFRLGPSKNVYVKTGFGYDIVNADYKVVTISFYTSELDDDDNQIEPDSTEMFVNVYSLKSGSWKRAESSLYNHSVGHVLDSGVFVDGRIYWLAGSTTDYKPAIVAFNIAEEKFCEVPPSCLIESVQILFFHLAVLGGCLCLFNGSEKYVWVIKEYGVHESWTKFKINDPESGEIRLLCLLGEEEVVLSRVHEKLAMYNVKEGMLKDGEPCLPSCMMRSYSNLPEEIIFDILSRLPARSPWRALLSLPEFMRTHLKRSITPRQESLTFIDCQWSLLSAPLTNAHQVFDEITLSPTRLIFADHPNRWIWVYPSCNGLLLVSDLQCKEFVLNPLTKEINELARSPFYFDRSKKVNMLVGLGYDPVNDDYKVLAICHDFDSDDDEEEEKEIVPEMFVSVYSLKSGSWKRAESSPYNLSVGDMLYSGVYVDGHIHWLASSSAEYKLAIVAFHLAEEKFCEVPPPGLIEGAKIVVFCLTVLGGCLCMFNHFEKFGWVMKDYGVRESWTKFAMNVPMSGEIRHSYLLGQEQGVLLRRGNKKLAMYNVKEGTLKDIVLHDISEEPRAKVVSFVESLVSPHLPSSRFLCLALLVSVVVACVELLVKELGNTIEENKKGKDIRDLVIHYKDKVIRIMDVEMEKYNCIELFRDARASAKELGVEFPKYAGFKYHPPNKENQIWHLNIDDDWVRLTKF</sequence>
<protein>
    <submittedName>
        <fullName evidence="3">Uncharacterized protein</fullName>
    </submittedName>
</protein>
<dbReference type="InterPro" id="IPR013187">
    <property type="entry name" value="F-box-assoc_dom_typ3"/>
</dbReference>
<accession>A0A9Q1KG78</accession>
<dbReference type="AlphaFoldDB" id="A0A9Q1KG78"/>
<dbReference type="PANTHER" id="PTHR31672:SF13">
    <property type="entry name" value="F-BOX PROTEIN CPR30-LIKE"/>
    <property type="match status" value="1"/>
</dbReference>
<dbReference type="OrthoDB" id="591557at2759"/>
<evidence type="ECO:0000313" key="3">
    <source>
        <dbReference type="EMBL" id="KAJ8442793.1"/>
    </source>
</evidence>
<evidence type="ECO:0000313" key="4">
    <source>
        <dbReference type="Proteomes" id="UP001153076"/>
    </source>
</evidence>
<dbReference type="Proteomes" id="UP001153076">
    <property type="component" value="Unassembled WGS sequence"/>
</dbReference>
<dbReference type="Pfam" id="PF07734">
    <property type="entry name" value="FBA_1"/>
    <property type="match status" value="1"/>
</dbReference>
<dbReference type="InterPro" id="IPR011043">
    <property type="entry name" value="Gal_Oxase/kelch_b-propeller"/>
</dbReference>
<dbReference type="InterPro" id="IPR036047">
    <property type="entry name" value="F-box-like_dom_sf"/>
</dbReference>
<comment type="caution">
    <text evidence="3">The sequence shown here is derived from an EMBL/GenBank/DDBJ whole genome shotgun (WGS) entry which is preliminary data.</text>
</comment>
<dbReference type="SUPFAM" id="SSF81383">
    <property type="entry name" value="F-box domain"/>
    <property type="match status" value="1"/>
</dbReference>
<gene>
    <name evidence="3" type="ORF">Cgig2_016259</name>
</gene>
<dbReference type="SUPFAM" id="SSF50965">
    <property type="entry name" value="Galactose oxidase, central domain"/>
    <property type="match status" value="1"/>
</dbReference>
<dbReference type="Pfam" id="PF08268">
    <property type="entry name" value="FBA_3"/>
    <property type="match status" value="1"/>
</dbReference>
<evidence type="ECO:0000259" key="2">
    <source>
        <dbReference type="Pfam" id="PF08268"/>
    </source>
</evidence>
<dbReference type="InterPro" id="IPR050796">
    <property type="entry name" value="SCF_F-box_component"/>
</dbReference>
<name>A0A9Q1KG78_9CARY</name>
<dbReference type="PANTHER" id="PTHR31672">
    <property type="entry name" value="BNACNNG10540D PROTEIN"/>
    <property type="match status" value="1"/>
</dbReference>
<dbReference type="NCBIfam" id="TIGR01640">
    <property type="entry name" value="F_box_assoc_1"/>
    <property type="match status" value="2"/>
</dbReference>
<reference evidence="3" key="1">
    <citation type="submission" date="2022-04" db="EMBL/GenBank/DDBJ databases">
        <title>Carnegiea gigantea Genome sequencing and assembly v2.</title>
        <authorList>
            <person name="Copetti D."/>
            <person name="Sanderson M.J."/>
            <person name="Burquez A."/>
            <person name="Wojciechowski M.F."/>
        </authorList>
    </citation>
    <scope>NUCLEOTIDE SEQUENCE</scope>
    <source>
        <strain evidence="3">SGP5-SGP5p</strain>
        <tissue evidence="3">Aerial part</tissue>
    </source>
</reference>
<keyword evidence="4" id="KW-1185">Reference proteome</keyword>
<feature type="domain" description="F-box associated beta-propeller type 1" evidence="1">
    <location>
        <begin position="422"/>
        <end position="682"/>
    </location>
</feature>
<evidence type="ECO:0000259" key="1">
    <source>
        <dbReference type="Pfam" id="PF07734"/>
    </source>
</evidence>
<dbReference type="EMBL" id="JAKOGI010000133">
    <property type="protein sequence ID" value="KAJ8442793.1"/>
    <property type="molecule type" value="Genomic_DNA"/>
</dbReference>
<organism evidence="3 4">
    <name type="scientific">Carnegiea gigantea</name>
    <dbReference type="NCBI Taxonomy" id="171969"/>
    <lineage>
        <taxon>Eukaryota</taxon>
        <taxon>Viridiplantae</taxon>
        <taxon>Streptophyta</taxon>
        <taxon>Embryophyta</taxon>
        <taxon>Tracheophyta</taxon>
        <taxon>Spermatophyta</taxon>
        <taxon>Magnoliopsida</taxon>
        <taxon>eudicotyledons</taxon>
        <taxon>Gunneridae</taxon>
        <taxon>Pentapetalae</taxon>
        <taxon>Caryophyllales</taxon>
        <taxon>Cactineae</taxon>
        <taxon>Cactaceae</taxon>
        <taxon>Cactoideae</taxon>
        <taxon>Echinocereeae</taxon>
        <taxon>Carnegiea</taxon>
    </lineage>
</organism>
<feature type="domain" description="F-box associated beta-propeller type 3" evidence="2">
    <location>
        <begin position="96"/>
        <end position="299"/>
    </location>
</feature>
<proteinExistence type="predicted"/>